<dbReference type="EMBL" id="CCKQ01006347">
    <property type="protein sequence ID" value="CDW77661.1"/>
    <property type="molecule type" value="Genomic_DNA"/>
</dbReference>
<name>A0A078A705_STYLE</name>
<sequence length="228" mass="25382">MIGSPPENFTQKKKITPQASVISQGSSFNLLMPDVLGNGVFLQNSNGQLVSIANIKQPPIKTGINRFILSFDKSKFSNLICLINIQLDEIDQLQQTLLSHYSQHPTYFSVQFNSSENPMINRIYQGHEIKIQFITGIIAINVSDGQQEPKCDYNSLYPINSPILNSQANPLLIIAQAIVVAVITTLDGVLLDLQAVKEKALAGQYKQGLFLQKNLLKNYPTRQLNIIK</sequence>
<organism evidence="1 2">
    <name type="scientific">Stylonychia lemnae</name>
    <name type="common">Ciliate</name>
    <dbReference type="NCBI Taxonomy" id="5949"/>
    <lineage>
        <taxon>Eukaryota</taxon>
        <taxon>Sar</taxon>
        <taxon>Alveolata</taxon>
        <taxon>Ciliophora</taxon>
        <taxon>Intramacronucleata</taxon>
        <taxon>Spirotrichea</taxon>
        <taxon>Stichotrichia</taxon>
        <taxon>Sporadotrichida</taxon>
        <taxon>Oxytrichidae</taxon>
        <taxon>Stylonychinae</taxon>
        <taxon>Stylonychia</taxon>
    </lineage>
</organism>
<evidence type="ECO:0000313" key="1">
    <source>
        <dbReference type="EMBL" id="CDW77661.1"/>
    </source>
</evidence>
<evidence type="ECO:0000313" key="2">
    <source>
        <dbReference type="Proteomes" id="UP000039865"/>
    </source>
</evidence>
<reference evidence="1 2" key="1">
    <citation type="submission" date="2014-06" db="EMBL/GenBank/DDBJ databases">
        <authorList>
            <person name="Swart Estienne"/>
        </authorList>
    </citation>
    <scope>NUCLEOTIDE SEQUENCE [LARGE SCALE GENOMIC DNA]</scope>
    <source>
        <strain evidence="1 2">130c</strain>
    </source>
</reference>
<gene>
    <name evidence="1" type="primary">Contig1138.g1241</name>
    <name evidence="1" type="ORF">STYLEM_6625</name>
</gene>
<keyword evidence="2" id="KW-1185">Reference proteome</keyword>
<dbReference type="InParanoid" id="A0A078A705"/>
<proteinExistence type="predicted"/>
<protein>
    <submittedName>
        <fullName evidence="1">Uncharacterized protein</fullName>
    </submittedName>
</protein>
<dbReference type="AlphaFoldDB" id="A0A078A705"/>
<dbReference type="Proteomes" id="UP000039865">
    <property type="component" value="Unassembled WGS sequence"/>
</dbReference>
<accession>A0A078A705</accession>